<name>A0AAV4ZZV1_9AGAM</name>
<feature type="compositionally biased region" description="Low complexity" evidence="1">
    <location>
        <begin position="183"/>
        <end position="196"/>
    </location>
</feature>
<accession>A0AAV4ZZV1</accession>
<reference evidence="2" key="1">
    <citation type="submission" date="2021-10" db="EMBL/GenBank/DDBJ databases">
        <title>De novo Genome Assembly of Clathrus columnatus (Basidiomycota, Fungi) Using Illumina and Nanopore Sequence Data.</title>
        <authorList>
            <person name="Ogiso-Tanaka E."/>
            <person name="Itagaki H."/>
            <person name="Hosoya T."/>
            <person name="Hosaka K."/>
        </authorList>
    </citation>
    <scope>NUCLEOTIDE SEQUENCE</scope>
    <source>
        <strain evidence="2">MO-923</strain>
    </source>
</reference>
<dbReference type="AlphaFoldDB" id="A0AAV4ZZV1"/>
<evidence type="ECO:0000313" key="2">
    <source>
        <dbReference type="EMBL" id="GJJ06275.1"/>
    </source>
</evidence>
<gene>
    <name evidence="2" type="ORF">Clacol_000466</name>
</gene>
<feature type="region of interest" description="Disordered" evidence="1">
    <location>
        <begin position="183"/>
        <end position="213"/>
    </location>
</feature>
<organism evidence="2 3">
    <name type="scientific">Clathrus columnatus</name>
    <dbReference type="NCBI Taxonomy" id="1419009"/>
    <lineage>
        <taxon>Eukaryota</taxon>
        <taxon>Fungi</taxon>
        <taxon>Dikarya</taxon>
        <taxon>Basidiomycota</taxon>
        <taxon>Agaricomycotina</taxon>
        <taxon>Agaricomycetes</taxon>
        <taxon>Phallomycetidae</taxon>
        <taxon>Phallales</taxon>
        <taxon>Clathraceae</taxon>
        <taxon>Clathrus</taxon>
    </lineage>
</organism>
<evidence type="ECO:0000256" key="1">
    <source>
        <dbReference type="SAM" id="MobiDB-lite"/>
    </source>
</evidence>
<keyword evidence="3" id="KW-1185">Reference proteome</keyword>
<evidence type="ECO:0000313" key="3">
    <source>
        <dbReference type="Proteomes" id="UP001050691"/>
    </source>
</evidence>
<dbReference type="Proteomes" id="UP001050691">
    <property type="component" value="Unassembled WGS sequence"/>
</dbReference>
<proteinExistence type="predicted"/>
<sequence>MTSYPYYNTLPQWGTSQFQSIPPPAPQYQPRPSWSGADYFSAHSGSRDNTVFDYVWYKLRDFVLGTGFGKNRAFHWWKRIYSGLVDPSQALPKEIGAAAGYEAIRLWETHGSVYATPLNADREREREALVGLASAEATNLWAYTGRPLDKWGRLEASETAGATASRIFVQMYGYGSAYEPRTRFSTPSSFSRRPSFGNMRRASASPVGRYRPPTPYNGPSIVDTTSSPISSFGGDALNMTGMSAALPNSLLFSPSPTGMRSPSRFSLGSGMGPGYLPPPPDDFPNDYAEYDDYDDFGGYENFGGGMGPGGYGGMRPSGYRGMREMGTGGYGGLGAGGYGGMGTGSYGGSGFGSPNYLNGGMGGFSGSSPGYNDLMFGEGQGYNMADPMGYNNGLMTDPSNVTYDPILGPGIKGTYYPKVAQMQRLSRSGYNYPGASVGLPVPPSYSRVGSRGGLRRSRSFY</sequence>
<comment type="caution">
    <text evidence="2">The sequence shown here is derived from an EMBL/GenBank/DDBJ whole genome shotgun (WGS) entry which is preliminary data.</text>
</comment>
<dbReference type="EMBL" id="BPWL01000001">
    <property type="protein sequence ID" value="GJJ06275.1"/>
    <property type="molecule type" value="Genomic_DNA"/>
</dbReference>
<protein>
    <submittedName>
        <fullName evidence="2">Uncharacterized protein</fullName>
    </submittedName>
</protein>